<name>A0A2N9L3H6_9BACT</name>
<organism evidence="2 3">
    <name type="scientific">Candidatus Sulfuritelmatomonas gaucii</name>
    <dbReference type="NCBI Taxonomy" id="2043161"/>
    <lineage>
        <taxon>Bacteria</taxon>
        <taxon>Pseudomonadati</taxon>
        <taxon>Acidobacteriota</taxon>
        <taxon>Terriglobia</taxon>
        <taxon>Terriglobales</taxon>
        <taxon>Acidobacteriaceae</taxon>
        <taxon>Candidatus Sulfuritelmatomonas</taxon>
    </lineage>
</organism>
<proteinExistence type="predicted"/>
<dbReference type="Proteomes" id="UP000239735">
    <property type="component" value="Unassembled WGS sequence"/>
</dbReference>
<evidence type="ECO:0000313" key="2">
    <source>
        <dbReference type="EMBL" id="SPE17877.1"/>
    </source>
</evidence>
<feature type="region of interest" description="Disordered" evidence="1">
    <location>
        <begin position="59"/>
        <end position="83"/>
    </location>
</feature>
<protein>
    <submittedName>
        <fullName evidence="2">Uncharacterized protein</fullName>
    </submittedName>
</protein>
<gene>
    <name evidence="2" type="ORF">SBA5_1140009</name>
</gene>
<evidence type="ECO:0000256" key="1">
    <source>
        <dbReference type="SAM" id="MobiDB-lite"/>
    </source>
</evidence>
<accession>A0A2N9L3H6</accession>
<evidence type="ECO:0000313" key="3">
    <source>
        <dbReference type="Proteomes" id="UP000239735"/>
    </source>
</evidence>
<dbReference type="EMBL" id="OKRB01000018">
    <property type="protein sequence ID" value="SPE17877.1"/>
    <property type="molecule type" value="Genomic_DNA"/>
</dbReference>
<dbReference type="AlphaFoldDB" id="A0A2N9L3H6"/>
<reference evidence="3" key="1">
    <citation type="submission" date="2018-02" db="EMBL/GenBank/DDBJ databases">
        <authorList>
            <person name="Hausmann B."/>
        </authorList>
    </citation>
    <scope>NUCLEOTIDE SEQUENCE [LARGE SCALE GENOMIC DNA]</scope>
    <source>
        <strain evidence="3">Peat soil MAG SbA5</strain>
    </source>
</reference>
<sequence>MRDGIYELWVRLQRINYRLLYFFHGNNAAVVSQGIDTERDVPAKEIDWAVKRKQAFADDPHSHAYEENGRCPKRENPRRMPWR</sequence>